<protein>
    <submittedName>
        <fullName evidence="3">Uncharacterized protein</fullName>
    </submittedName>
</protein>
<feature type="region of interest" description="Disordered" evidence="2">
    <location>
        <begin position="84"/>
        <end position="123"/>
    </location>
</feature>
<sequence length="178" mass="20905">MAIRAEMKQSDNCARVGNWRQQLGRIKRYVESTKVFEEELALKKKENVKLKQDLAALKQLVATQKSEITEYKRSVEKLQQEISRVSTGPSKTRNQNIRLTPPDRKRTTMTRGGRQMNRHRTQRRQRALYVQHAEDESAYNTCICGVSKETELGLAMHIKYYRIHSKHNFEVPYFNYSA</sequence>
<name>A0ABP1QJD5_9HEXA</name>
<feature type="compositionally biased region" description="Polar residues" evidence="2">
    <location>
        <begin position="84"/>
        <end position="98"/>
    </location>
</feature>
<dbReference type="Proteomes" id="UP001642540">
    <property type="component" value="Unassembled WGS sequence"/>
</dbReference>
<evidence type="ECO:0000256" key="2">
    <source>
        <dbReference type="SAM" id="MobiDB-lite"/>
    </source>
</evidence>
<gene>
    <name evidence="3" type="ORF">ODALV1_LOCUS12030</name>
</gene>
<feature type="coiled-coil region" evidence="1">
    <location>
        <begin position="40"/>
        <end position="81"/>
    </location>
</feature>
<evidence type="ECO:0000256" key="1">
    <source>
        <dbReference type="SAM" id="Coils"/>
    </source>
</evidence>
<reference evidence="3 4" key="1">
    <citation type="submission" date="2024-08" db="EMBL/GenBank/DDBJ databases">
        <authorList>
            <person name="Cucini C."/>
            <person name="Frati F."/>
        </authorList>
    </citation>
    <scope>NUCLEOTIDE SEQUENCE [LARGE SCALE GENOMIC DNA]</scope>
</reference>
<evidence type="ECO:0000313" key="3">
    <source>
        <dbReference type="EMBL" id="CAL8105326.1"/>
    </source>
</evidence>
<accession>A0ABP1QJD5</accession>
<proteinExistence type="predicted"/>
<comment type="caution">
    <text evidence="3">The sequence shown here is derived from an EMBL/GenBank/DDBJ whole genome shotgun (WGS) entry which is preliminary data.</text>
</comment>
<evidence type="ECO:0000313" key="4">
    <source>
        <dbReference type="Proteomes" id="UP001642540"/>
    </source>
</evidence>
<keyword evidence="4" id="KW-1185">Reference proteome</keyword>
<organism evidence="3 4">
    <name type="scientific">Orchesella dallaii</name>
    <dbReference type="NCBI Taxonomy" id="48710"/>
    <lineage>
        <taxon>Eukaryota</taxon>
        <taxon>Metazoa</taxon>
        <taxon>Ecdysozoa</taxon>
        <taxon>Arthropoda</taxon>
        <taxon>Hexapoda</taxon>
        <taxon>Collembola</taxon>
        <taxon>Entomobryomorpha</taxon>
        <taxon>Entomobryoidea</taxon>
        <taxon>Orchesellidae</taxon>
        <taxon>Orchesellinae</taxon>
        <taxon>Orchesella</taxon>
    </lineage>
</organism>
<keyword evidence="1" id="KW-0175">Coiled coil</keyword>
<dbReference type="EMBL" id="CAXLJM020000036">
    <property type="protein sequence ID" value="CAL8105326.1"/>
    <property type="molecule type" value="Genomic_DNA"/>
</dbReference>